<organism evidence="3 4">
    <name type="scientific">Oikopleura dioica</name>
    <name type="common">Tunicate</name>
    <dbReference type="NCBI Taxonomy" id="34765"/>
    <lineage>
        <taxon>Eukaryota</taxon>
        <taxon>Metazoa</taxon>
        <taxon>Chordata</taxon>
        <taxon>Tunicata</taxon>
        <taxon>Appendicularia</taxon>
        <taxon>Copelata</taxon>
        <taxon>Oikopleuridae</taxon>
        <taxon>Oikopleura</taxon>
    </lineage>
</organism>
<evidence type="ECO:0000256" key="1">
    <source>
        <dbReference type="SAM" id="MobiDB-lite"/>
    </source>
</evidence>
<protein>
    <submittedName>
        <fullName evidence="3">Oidioi.mRNA.OKI2018_I69.PAR.g10193.t1.cds</fullName>
    </submittedName>
</protein>
<keyword evidence="2" id="KW-0732">Signal</keyword>
<accession>A0ABN7RPD2</accession>
<sequence length="300" mass="34727">MNMKILTMLVFTSAVSNASYDFTGGSSGNSIPSQRSGMKHDEHSDRRIHQYVNKAQTRMLRRSTDVRFLNATIEIDYKSDKRTLEMFFEFVNGEIRSHKEDLESDEDIKNMKKYIQRHVDSYKWNYMSNNDSIARGVLKVSLDFADAPYLCHNATIIIFKNRLSEVSDEIDRIQQRYNETYHKNVEEYNKMRLYMRSHSFNYNSNIAQIPRSESPINLGSSNVPSASVSDYENLADPADPASVQDEICNGELNKAENQEKCFDARRKFGRVKCSLACKFAVIPRTREIKLTSVEFSWTRA</sequence>
<evidence type="ECO:0000256" key="2">
    <source>
        <dbReference type="SAM" id="SignalP"/>
    </source>
</evidence>
<name>A0ABN7RPD2_OIKDI</name>
<dbReference type="EMBL" id="OU015568">
    <property type="protein sequence ID" value="CAG5082730.1"/>
    <property type="molecule type" value="Genomic_DNA"/>
</dbReference>
<feature type="region of interest" description="Disordered" evidence="1">
    <location>
        <begin position="25"/>
        <end position="44"/>
    </location>
</feature>
<evidence type="ECO:0000313" key="3">
    <source>
        <dbReference type="EMBL" id="CAG5082730.1"/>
    </source>
</evidence>
<reference evidence="3 4" key="1">
    <citation type="submission" date="2021-04" db="EMBL/GenBank/DDBJ databases">
        <authorList>
            <person name="Bliznina A."/>
        </authorList>
    </citation>
    <scope>NUCLEOTIDE SEQUENCE [LARGE SCALE GENOMIC DNA]</scope>
</reference>
<feature type="signal peptide" evidence="2">
    <location>
        <begin position="1"/>
        <end position="18"/>
    </location>
</feature>
<evidence type="ECO:0000313" key="4">
    <source>
        <dbReference type="Proteomes" id="UP001158576"/>
    </source>
</evidence>
<proteinExistence type="predicted"/>
<keyword evidence="4" id="KW-1185">Reference proteome</keyword>
<dbReference type="Proteomes" id="UP001158576">
    <property type="component" value="Chromosome PAR"/>
</dbReference>
<feature type="chain" id="PRO_5045825812" evidence="2">
    <location>
        <begin position="19"/>
        <end position="300"/>
    </location>
</feature>
<gene>
    <name evidence="3" type="ORF">OKIOD_LOCUS1751</name>
</gene>